<dbReference type="GO" id="GO:0008270">
    <property type="term" value="F:zinc ion binding"/>
    <property type="evidence" value="ECO:0007669"/>
    <property type="project" value="InterPro"/>
</dbReference>
<organism evidence="3 4">
    <name type="scientific">Aegilops tauschii subsp. strangulata</name>
    <name type="common">Goatgrass</name>
    <dbReference type="NCBI Taxonomy" id="200361"/>
    <lineage>
        <taxon>Eukaryota</taxon>
        <taxon>Viridiplantae</taxon>
        <taxon>Streptophyta</taxon>
        <taxon>Embryophyta</taxon>
        <taxon>Tracheophyta</taxon>
        <taxon>Spermatophyta</taxon>
        <taxon>Magnoliopsida</taxon>
        <taxon>Liliopsida</taxon>
        <taxon>Poales</taxon>
        <taxon>Poaceae</taxon>
        <taxon>BOP clade</taxon>
        <taxon>Pooideae</taxon>
        <taxon>Triticodae</taxon>
        <taxon>Triticeae</taxon>
        <taxon>Triticinae</taxon>
        <taxon>Aegilops</taxon>
    </lineage>
</organism>
<feature type="domain" description="CCHC-type" evidence="2">
    <location>
        <begin position="83"/>
        <end position="99"/>
    </location>
</feature>
<reference evidence="3" key="5">
    <citation type="journal article" date="2021" name="G3 (Bethesda)">
        <title>Aegilops tauschii genome assembly Aet v5.0 features greater sequence contiguity and improved annotation.</title>
        <authorList>
            <person name="Wang L."/>
            <person name="Zhu T."/>
            <person name="Rodriguez J.C."/>
            <person name="Deal K.R."/>
            <person name="Dubcovsky J."/>
            <person name="McGuire P.E."/>
            <person name="Lux T."/>
            <person name="Spannagl M."/>
            <person name="Mayer K.F.X."/>
            <person name="Baldrich P."/>
            <person name="Meyers B.C."/>
            <person name="Huo N."/>
            <person name="Gu Y.Q."/>
            <person name="Zhou H."/>
            <person name="Devos K.M."/>
            <person name="Bennetzen J.L."/>
            <person name="Unver T."/>
            <person name="Budak H."/>
            <person name="Gulick P.J."/>
            <person name="Galiba G."/>
            <person name="Kalapos B."/>
            <person name="Nelson D.R."/>
            <person name="Li P."/>
            <person name="You F.M."/>
            <person name="Luo M.C."/>
            <person name="Dvorak J."/>
        </authorList>
    </citation>
    <scope>NUCLEOTIDE SEQUENCE [LARGE SCALE GENOMIC DNA]</scope>
    <source>
        <strain evidence="3">cv. AL8/78</strain>
    </source>
</reference>
<dbReference type="EnsemblPlants" id="AET7Gv21324200.1">
    <property type="protein sequence ID" value="AET7Gv21324200.1"/>
    <property type="gene ID" value="AET7Gv21324200"/>
</dbReference>
<proteinExistence type="predicted"/>
<feature type="region of interest" description="Disordered" evidence="1">
    <location>
        <begin position="32"/>
        <end position="53"/>
    </location>
</feature>
<evidence type="ECO:0000256" key="1">
    <source>
        <dbReference type="SAM" id="MobiDB-lite"/>
    </source>
</evidence>
<dbReference type="GO" id="GO:0003676">
    <property type="term" value="F:nucleic acid binding"/>
    <property type="evidence" value="ECO:0007669"/>
    <property type="project" value="InterPro"/>
</dbReference>
<dbReference type="Proteomes" id="UP000015105">
    <property type="component" value="Chromosome 7D"/>
</dbReference>
<reference evidence="4" key="1">
    <citation type="journal article" date="2014" name="Science">
        <title>Ancient hybridizations among the ancestral genomes of bread wheat.</title>
        <authorList>
            <consortium name="International Wheat Genome Sequencing Consortium,"/>
            <person name="Marcussen T."/>
            <person name="Sandve S.R."/>
            <person name="Heier L."/>
            <person name="Spannagl M."/>
            <person name="Pfeifer M."/>
            <person name="Jakobsen K.S."/>
            <person name="Wulff B.B."/>
            <person name="Steuernagel B."/>
            <person name="Mayer K.F."/>
            <person name="Olsen O.A."/>
        </authorList>
    </citation>
    <scope>NUCLEOTIDE SEQUENCE [LARGE SCALE GENOMIC DNA]</scope>
    <source>
        <strain evidence="4">cv. AL8/78</strain>
    </source>
</reference>
<evidence type="ECO:0000313" key="4">
    <source>
        <dbReference type="Proteomes" id="UP000015105"/>
    </source>
</evidence>
<feature type="domain" description="CCHC-type" evidence="2">
    <location>
        <begin position="64"/>
        <end position="80"/>
    </location>
</feature>
<reference evidence="4" key="2">
    <citation type="journal article" date="2017" name="Nat. Plants">
        <title>The Aegilops tauschii genome reveals multiple impacts of transposons.</title>
        <authorList>
            <person name="Zhao G."/>
            <person name="Zou C."/>
            <person name="Li K."/>
            <person name="Wang K."/>
            <person name="Li T."/>
            <person name="Gao L."/>
            <person name="Zhang X."/>
            <person name="Wang H."/>
            <person name="Yang Z."/>
            <person name="Liu X."/>
            <person name="Jiang W."/>
            <person name="Mao L."/>
            <person name="Kong X."/>
            <person name="Jiao Y."/>
            <person name="Jia J."/>
        </authorList>
    </citation>
    <scope>NUCLEOTIDE SEQUENCE [LARGE SCALE GENOMIC DNA]</scope>
    <source>
        <strain evidence="4">cv. AL8/78</strain>
    </source>
</reference>
<reference evidence="3" key="3">
    <citation type="journal article" date="2017" name="Nature">
        <title>Genome sequence of the progenitor of the wheat D genome Aegilops tauschii.</title>
        <authorList>
            <person name="Luo M.C."/>
            <person name="Gu Y.Q."/>
            <person name="Puiu D."/>
            <person name="Wang H."/>
            <person name="Twardziok S.O."/>
            <person name="Deal K.R."/>
            <person name="Huo N."/>
            <person name="Zhu T."/>
            <person name="Wang L."/>
            <person name="Wang Y."/>
            <person name="McGuire P.E."/>
            <person name="Liu S."/>
            <person name="Long H."/>
            <person name="Ramasamy R.K."/>
            <person name="Rodriguez J.C."/>
            <person name="Van S.L."/>
            <person name="Yuan L."/>
            <person name="Wang Z."/>
            <person name="Xia Z."/>
            <person name="Xiao L."/>
            <person name="Anderson O.D."/>
            <person name="Ouyang S."/>
            <person name="Liang Y."/>
            <person name="Zimin A.V."/>
            <person name="Pertea G."/>
            <person name="Qi P."/>
            <person name="Bennetzen J.L."/>
            <person name="Dai X."/>
            <person name="Dawson M.W."/>
            <person name="Muller H.G."/>
            <person name="Kugler K."/>
            <person name="Rivarola-Duarte L."/>
            <person name="Spannagl M."/>
            <person name="Mayer K.F.X."/>
            <person name="Lu F.H."/>
            <person name="Bevan M.W."/>
            <person name="Leroy P."/>
            <person name="Li P."/>
            <person name="You F.M."/>
            <person name="Sun Q."/>
            <person name="Liu Z."/>
            <person name="Lyons E."/>
            <person name="Wicker T."/>
            <person name="Salzberg S.L."/>
            <person name="Devos K.M."/>
            <person name="Dvorak J."/>
        </authorList>
    </citation>
    <scope>NUCLEOTIDE SEQUENCE [LARGE SCALE GENOMIC DNA]</scope>
    <source>
        <strain evidence="3">cv. AL8/78</strain>
    </source>
</reference>
<dbReference type="Gramene" id="AET7Gv21324200.1">
    <property type="protein sequence ID" value="AET7Gv21324200.1"/>
    <property type="gene ID" value="AET7Gv21324200"/>
</dbReference>
<keyword evidence="4" id="KW-1185">Reference proteome</keyword>
<protein>
    <recommendedName>
        <fullName evidence="2">CCHC-type domain-containing protein</fullName>
    </recommendedName>
</protein>
<sequence>MTKRSWSPRRRRLALDSEGICMGHDTDTREGWQEVLPRRGPRRPTSSPSSMMAPRPIPAWLHGRCCRCLAYGHRAAVCRDPLRCSRCLENGHCARECRNPCRPLSSLPCLDVPHVSRLSAVHRVAPASCEGSVRSTLPSKALHRGSWASAVSAAAGSAIPSGLMLQSALADHTTLLQGCVARVESFLERAEVALGRLSLVPTLLQTTLTSHSPCAVGVGSAEDRGEELYGSFSPLVGVHSSSVSTFPPMVSSTEGESIAVLLALVLQIMPELRELCRVYQ</sequence>
<feature type="compositionally biased region" description="Low complexity" evidence="1">
    <location>
        <begin position="43"/>
        <end position="53"/>
    </location>
</feature>
<name>A0A453TBB2_AEGTS</name>
<dbReference type="SMART" id="SM00343">
    <property type="entry name" value="ZnF_C2HC"/>
    <property type="match status" value="2"/>
</dbReference>
<dbReference type="InterPro" id="IPR001878">
    <property type="entry name" value="Znf_CCHC"/>
</dbReference>
<accession>A0A453TBB2</accession>
<dbReference type="AlphaFoldDB" id="A0A453TBB2"/>
<evidence type="ECO:0000259" key="2">
    <source>
        <dbReference type="SMART" id="SM00343"/>
    </source>
</evidence>
<evidence type="ECO:0000313" key="3">
    <source>
        <dbReference type="EnsemblPlants" id="AET7Gv21324200.1"/>
    </source>
</evidence>
<reference evidence="3" key="4">
    <citation type="submission" date="2019-03" db="UniProtKB">
        <authorList>
            <consortium name="EnsemblPlants"/>
        </authorList>
    </citation>
    <scope>IDENTIFICATION</scope>
</reference>